<dbReference type="EMBL" id="JAMXLR010000038">
    <property type="protein sequence ID" value="MCO6044698.1"/>
    <property type="molecule type" value="Genomic_DNA"/>
</dbReference>
<feature type="transmembrane region" description="Helical" evidence="1">
    <location>
        <begin position="15"/>
        <end position="34"/>
    </location>
</feature>
<keyword evidence="1" id="KW-0472">Membrane</keyword>
<gene>
    <name evidence="2" type="ORF">NG895_12340</name>
</gene>
<dbReference type="AlphaFoldDB" id="A0A9X2JHJ1"/>
<accession>A0A9X2JHJ1</accession>
<organism evidence="2 3">
    <name type="scientific">Aeoliella straminimaris</name>
    <dbReference type="NCBI Taxonomy" id="2954799"/>
    <lineage>
        <taxon>Bacteria</taxon>
        <taxon>Pseudomonadati</taxon>
        <taxon>Planctomycetota</taxon>
        <taxon>Planctomycetia</taxon>
        <taxon>Pirellulales</taxon>
        <taxon>Lacipirellulaceae</taxon>
        <taxon>Aeoliella</taxon>
    </lineage>
</organism>
<evidence type="ECO:0000313" key="2">
    <source>
        <dbReference type="EMBL" id="MCO6044698.1"/>
    </source>
</evidence>
<reference evidence="2" key="1">
    <citation type="submission" date="2022-06" db="EMBL/GenBank/DDBJ databases">
        <title>Aeoliella straminimaris, a novel planctomycete from sediments.</title>
        <authorList>
            <person name="Vitorino I.R."/>
            <person name="Lage O.M."/>
        </authorList>
    </citation>
    <scope>NUCLEOTIDE SEQUENCE</scope>
    <source>
        <strain evidence="2">ICT_H6.2</strain>
    </source>
</reference>
<protein>
    <submittedName>
        <fullName evidence="2">Uncharacterized protein</fullName>
    </submittedName>
</protein>
<evidence type="ECO:0000313" key="3">
    <source>
        <dbReference type="Proteomes" id="UP001155241"/>
    </source>
</evidence>
<comment type="caution">
    <text evidence="2">The sequence shown here is derived from an EMBL/GenBank/DDBJ whole genome shotgun (WGS) entry which is preliminary data.</text>
</comment>
<feature type="transmembrane region" description="Helical" evidence="1">
    <location>
        <begin position="46"/>
        <end position="64"/>
    </location>
</feature>
<evidence type="ECO:0000256" key="1">
    <source>
        <dbReference type="SAM" id="Phobius"/>
    </source>
</evidence>
<dbReference type="PROSITE" id="PS51257">
    <property type="entry name" value="PROKAR_LIPOPROTEIN"/>
    <property type="match status" value="1"/>
</dbReference>
<sequence>MRVPFNLASIVGFLGNYWLLIVGLVAAIACIALHVRRDPNTPYGPLVIMAAAGLLAIGGTWWGAVQQMAADEKVQTDLETANQTLVKATEKQDQTIAEQAKTIAELERTQEMLTGGDGAIFLEFTDSQAVLRNTGKYPVHDVRFVVVDLTKGILDWRKNPNKSAKEVFNQQRRPAEFETIRPGGRTAMYAFRFPPQGARHYYVIEASVWTSIFRQFAVIDHTEDGAMTYAYKVVRCDIDKLRYQDLSPPVVQVDEDFPRNAEGKVDWIDYLDNSCFSDEDALQYIKQHLSPPQATEGGGAEPTAEE</sequence>
<proteinExistence type="predicted"/>
<name>A0A9X2JHJ1_9BACT</name>
<dbReference type="Proteomes" id="UP001155241">
    <property type="component" value="Unassembled WGS sequence"/>
</dbReference>
<keyword evidence="3" id="KW-1185">Reference proteome</keyword>
<keyword evidence="1" id="KW-1133">Transmembrane helix</keyword>
<keyword evidence="1" id="KW-0812">Transmembrane</keyword>
<dbReference type="RefSeq" id="WP_252852814.1">
    <property type="nucleotide sequence ID" value="NZ_JAMXLR010000038.1"/>
</dbReference>